<organism evidence="1 2">
    <name type="scientific">Blyttiomyces helicus</name>
    <dbReference type="NCBI Taxonomy" id="388810"/>
    <lineage>
        <taxon>Eukaryota</taxon>
        <taxon>Fungi</taxon>
        <taxon>Fungi incertae sedis</taxon>
        <taxon>Chytridiomycota</taxon>
        <taxon>Chytridiomycota incertae sedis</taxon>
        <taxon>Chytridiomycetes</taxon>
        <taxon>Chytridiomycetes incertae sedis</taxon>
        <taxon>Blyttiomyces</taxon>
    </lineage>
</organism>
<name>A0A4P9VZN4_9FUNG</name>
<protein>
    <submittedName>
        <fullName evidence="1">Uncharacterized protein</fullName>
    </submittedName>
</protein>
<evidence type="ECO:0000313" key="1">
    <source>
        <dbReference type="EMBL" id="RKO84802.1"/>
    </source>
</evidence>
<evidence type="ECO:0000313" key="2">
    <source>
        <dbReference type="Proteomes" id="UP000269721"/>
    </source>
</evidence>
<proteinExistence type="predicted"/>
<gene>
    <name evidence="1" type="ORF">BDK51DRAFT_49214</name>
</gene>
<reference evidence="2" key="1">
    <citation type="journal article" date="2018" name="Nat. Microbiol.">
        <title>Leveraging single-cell genomics to expand the fungal tree of life.</title>
        <authorList>
            <person name="Ahrendt S.R."/>
            <person name="Quandt C.A."/>
            <person name="Ciobanu D."/>
            <person name="Clum A."/>
            <person name="Salamov A."/>
            <person name="Andreopoulos B."/>
            <person name="Cheng J.F."/>
            <person name="Woyke T."/>
            <person name="Pelin A."/>
            <person name="Henrissat B."/>
            <person name="Reynolds N.K."/>
            <person name="Benny G.L."/>
            <person name="Smith M.E."/>
            <person name="James T.Y."/>
            <person name="Grigoriev I.V."/>
        </authorList>
    </citation>
    <scope>NUCLEOTIDE SEQUENCE [LARGE SCALE GENOMIC DNA]</scope>
</reference>
<keyword evidence="2" id="KW-1185">Reference proteome</keyword>
<dbReference type="EMBL" id="KZ999720">
    <property type="protein sequence ID" value="RKO84802.1"/>
    <property type="molecule type" value="Genomic_DNA"/>
</dbReference>
<accession>A0A4P9VZN4</accession>
<dbReference type="AlphaFoldDB" id="A0A4P9VZN4"/>
<dbReference type="Proteomes" id="UP000269721">
    <property type="component" value="Unassembled WGS sequence"/>
</dbReference>
<sequence>MEQSNILGLTEAGKALPDDVLQSLPTLPKFLAELESLQKPPLQISDCTGHDTKQFLGLDTSRVQKNFDGWVLPEDAKKYVPSPWLREGLRSINTHWDRTSDAATRTPINQILLDVLVQLAPLKLTNSLDVGLTWDGEPRKLSCKAEYVIGERPQSN</sequence>